<dbReference type="Proteomes" id="UP000092634">
    <property type="component" value="Unassembled WGS sequence"/>
</dbReference>
<keyword evidence="2" id="KW-0963">Cytoplasm</keyword>
<dbReference type="AlphaFoldDB" id="A0A1E8PMS0"/>
<evidence type="ECO:0000256" key="1">
    <source>
        <dbReference type="ARBA" id="ARBA00005686"/>
    </source>
</evidence>
<dbReference type="EC" id="2.3.1.-" evidence="2"/>
<accession>A0A1E8PMS0</accession>
<proteinExistence type="inferred from homology"/>
<organism evidence="3 4">
    <name type="scientific">Janthinobacterium lividum</name>
    <dbReference type="NCBI Taxonomy" id="29581"/>
    <lineage>
        <taxon>Bacteria</taxon>
        <taxon>Pseudomonadati</taxon>
        <taxon>Pseudomonadota</taxon>
        <taxon>Betaproteobacteria</taxon>
        <taxon>Burkholderiales</taxon>
        <taxon>Oxalobacteraceae</taxon>
        <taxon>Janthinobacterium</taxon>
    </lineage>
</organism>
<dbReference type="GO" id="GO:0031640">
    <property type="term" value="P:killing of cells of another organism"/>
    <property type="evidence" value="ECO:0007669"/>
    <property type="project" value="UniProtKB-KW"/>
</dbReference>
<dbReference type="GO" id="GO:0009404">
    <property type="term" value="P:toxin metabolic process"/>
    <property type="evidence" value="ECO:0007669"/>
    <property type="project" value="UniProtKB-UniRule"/>
</dbReference>
<evidence type="ECO:0000313" key="3">
    <source>
        <dbReference type="EMBL" id="OFJ47608.1"/>
    </source>
</evidence>
<reference evidence="3 4" key="1">
    <citation type="submission" date="2016-10" db="EMBL/GenBank/DDBJ databases">
        <title>Updated version of Genome Assembly of Janthinobacterium lividum ERGS5:01.</title>
        <authorList>
            <person name="Kumar R."/>
            <person name="Acharya V."/>
            <person name="Singh D."/>
        </authorList>
    </citation>
    <scope>NUCLEOTIDE SEQUENCE [LARGE SCALE GENOMIC DNA]</scope>
    <source>
        <strain evidence="3 4">ERGS5:01</strain>
    </source>
</reference>
<evidence type="ECO:0000256" key="2">
    <source>
        <dbReference type="RuleBase" id="RU368102"/>
    </source>
</evidence>
<dbReference type="InterPro" id="IPR003996">
    <property type="entry name" value="RTX_toxin-activating_protC_bac"/>
</dbReference>
<dbReference type="GO" id="GO:0016746">
    <property type="term" value="F:acyltransferase activity"/>
    <property type="evidence" value="ECO:0007669"/>
    <property type="project" value="UniProtKB-UniRule"/>
</dbReference>
<comment type="caution">
    <text evidence="3">The sequence shown here is derived from an EMBL/GenBank/DDBJ whole genome shotgun (WGS) entry which is preliminary data.</text>
</comment>
<comment type="similarity">
    <text evidence="1 2">Belongs to the RTX toxin acyltransferase family.</text>
</comment>
<evidence type="ECO:0000313" key="4">
    <source>
        <dbReference type="Proteomes" id="UP000092634"/>
    </source>
</evidence>
<protein>
    <recommendedName>
        <fullName evidence="2">RTX toxin-activating lysine-acyltransferase</fullName>
        <ecNumber evidence="2">2.3.1.-</ecNumber>
    </recommendedName>
</protein>
<name>A0A1E8PMS0_9BURK</name>
<dbReference type="Pfam" id="PF02794">
    <property type="entry name" value="HlyC"/>
    <property type="match status" value="1"/>
</dbReference>
<gene>
    <name evidence="3" type="ORF">BA896_022990</name>
</gene>
<comment type="function">
    <text evidence="2">Involved in fatty acylation of protoxin at internal lysine residues, thereby converting it to the active toxin.</text>
</comment>
<keyword evidence="2" id="KW-0808">Transferase</keyword>
<keyword evidence="2" id="KW-0204">Cytolysis</keyword>
<dbReference type="EMBL" id="MAQB02000002">
    <property type="protein sequence ID" value="OFJ47608.1"/>
    <property type="molecule type" value="Genomic_DNA"/>
</dbReference>
<dbReference type="GO" id="GO:0005737">
    <property type="term" value="C:cytoplasm"/>
    <property type="evidence" value="ECO:0007669"/>
    <property type="project" value="UniProtKB-SubCell"/>
</dbReference>
<sequence>MNISSLDIIAPALGLPGHSEAELFGALAWLCMHSKSHRNLPLASFSQTLLNPIKRQQFMLASASLDGVQQPVAYVAWANFDADAESRYLADGSHSLMRPEDWNSGDRMWITEWVAPFGHTASFVREVSTRLSESCYRFLYHKGDETGLQVKTSRGCAVSKAQAASWWRARPMHAHYVKTTPI</sequence>
<comment type="subcellular location">
    <subcellularLocation>
        <location evidence="2">Cytoplasm</location>
    </subcellularLocation>
</comment>
<keyword evidence="2" id="KW-0012">Acyltransferase</keyword>